<dbReference type="SUPFAM" id="SSF49562">
    <property type="entry name" value="C2 domain (Calcium/lipid-binding domain, CaLB)"/>
    <property type="match status" value="2"/>
</dbReference>
<reference evidence="15 16" key="1">
    <citation type="journal article" date="2012" name="PLoS Pathog.">
        <title>Diverse lifestyles and strategies of plant pathogenesis encoded in the genomes of eighteen Dothideomycetes fungi.</title>
        <authorList>
            <person name="Ohm R.A."/>
            <person name="Feau N."/>
            <person name="Henrissat B."/>
            <person name="Schoch C.L."/>
            <person name="Horwitz B.A."/>
            <person name="Barry K.W."/>
            <person name="Condon B.J."/>
            <person name="Copeland A.C."/>
            <person name="Dhillon B."/>
            <person name="Glaser F."/>
            <person name="Hesse C.N."/>
            <person name="Kosti I."/>
            <person name="LaButti K."/>
            <person name="Lindquist E.A."/>
            <person name="Lucas S."/>
            <person name="Salamov A.A."/>
            <person name="Bradshaw R.E."/>
            <person name="Ciuffetti L."/>
            <person name="Hamelin R.C."/>
            <person name="Kema G.H.J."/>
            <person name="Lawrence C."/>
            <person name="Scott J.A."/>
            <person name="Spatafora J.W."/>
            <person name="Turgeon B.G."/>
            <person name="de Wit P.J.G.M."/>
            <person name="Zhong S."/>
            <person name="Goodwin S.B."/>
            <person name="Grigoriev I.V."/>
        </authorList>
    </citation>
    <scope>NUCLEOTIDE SEQUENCE [LARGE SCALE GENOMIC DNA]</scope>
    <source>
        <strain evidence="16">28A</strain>
    </source>
</reference>
<evidence type="ECO:0000256" key="3">
    <source>
        <dbReference type="ARBA" id="ARBA00022553"/>
    </source>
</evidence>
<dbReference type="GO" id="GO:0008289">
    <property type="term" value="F:lipid binding"/>
    <property type="evidence" value="ECO:0007669"/>
    <property type="project" value="UniProtKB-KW"/>
</dbReference>
<feature type="region of interest" description="Disordered" evidence="11">
    <location>
        <begin position="804"/>
        <end position="825"/>
    </location>
</feature>
<dbReference type="AlphaFoldDB" id="R0I521"/>
<proteinExistence type="predicted"/>
<dbReference type="STRING" id="671987.R0I521"/>
<feature type="transmembrane region" description="Helical" evidence="12">
    <location>
        <begin position="270"/>
        <end position="290"/>
    </location>
</feature>
<dbReference type="eggNOG" id="KOG1012">
    <property type="taxonomic scope" value="Eukaryota"/>
</dbReference>
<dbReference type="InterPro" id="IPR035892">
    <property type="entry name" value="C2_domain_sf"/>
</dbReference>
<evidence type="ECO:0000256" key="7">
    <source>
        <dbReference type="ARBA" id="ARBA00022989"/>
    </source>
</evidence>
<keyword evidence="10 12" id="KW-0472">Membrane</keyword>
<feature type="region of interest" description="Disordered" evidence="11">
    <location>
        <begin position="1108"/>
        <end position="1186"/>
    </location>
</feature>
<dbReference type="PROSITE" id="PS50004">
    <property type="entry name" value="C2"/>
    <property type="match status" value="2"/>
</dbReference>
<dbReference type="PANTHER" id="PTHR47348">
    <property type="entry name" value="MEIOTICALLY UP-REGULATED GENE 190 PROTEIN"/>
    <property type="match status" value="1"/>
</dbReference>
<keyword evidence="8" id="KW-0445">Lipid transport</keyword>
<feature type="compositionally biased region" description="Acidic residues" evidence="11">
    <location>
        <begin position="816"/>
        <end position="825"/>
    </location>
</feature>
<feature type="domain" description="SMP-LTD" evidence="14">
    <location>
        <begin position="322"/>
        <end position="560"/>
    </location>
</feature>
<evidence type="ECO:0000256" key="6">
    <source>
        <dbReference type="ARBA" id="ARBA00022824"/>
    </source>
</evidence>
<dbReference type="InterPro" id="IPR031468">
    <property type="entry name" value="SMP_LBD"/>
</dbReference>
<dbReference type="PANTHER" id="PTHR47348:SF2">
    <property type="entry name" value="MEIOTICALLY UP-REGULATED 190 PROTEIN"/>
    <property type="match status" value="1"/>
</dbReference>
<organism evidence="15 16">
    <name type="scientific">Exserohilum turcicum (strain 28A)</name>
    <name type="common">Northern leaf blight fungus</name>
    <name type="synonym">Setosphaeria turcica</name>
    <dbReference type="NCBI Taxonomy" id="671987"/>
    <lineage>
        <taxon>Eukaryota</taxon>
        <taxon>Fungi</taxon>
        <taxon>Dikarya</taxon>
        <taxon>Ascomycota</taxon>
        <taxon>Pezizomycotina</taxon>
        <taxon>Dothideomycetes</taxon>
        <taxon>Pleosporomycetidae</taxon>
        <taxon>Pleosporales</taxon>
        <taxon>Pleosporineae</taxon>
        <taxon>Pleosporaceae</taxon>
        <taxon>Exserohilum</taxon>
    </lineage>
</organism>
<keyword evidence="4 12" id="KW-0812">Transmembrane</keyword>
<keyword evidence="16" id="KW-1185">Reference proteome</keyword>
<dbReference type="Proteomes" id="UP000016935">
    <property type="component" value="Unassembled WGS sequence"/>
</dbReference>
<dbReference type="OrthoDB" id="419768at2759"/>
<evidence type="ECO:0000313" key="16">
    <source>
        <dbReference type="Proteomes" id="UP000016935"/>
    </source>
</evidence>
<dbReference type="Pfam" id="PF00168">
    <property type="entry name" value="C2"/>
    <property type="match status" value="2"/>
</dbReference>
<keyword evidence="6" id="KW-0256">Endoplasmic reticulum</keyword>
<dbReference type="CDD" id="cd21676">
    <property type="entry name" value="SMP_Mug190"/>
    <property type="match status" value="1"/>
</dbReference>
<dbReference type="EMBL" id="KB908877">
    <property type="protein sequence ID" value="EOA80760.1"/>
    <property type="molecule type" value="Genomic_DNA"/>
</dbReference>
<feature type="compositionally biased region" description="Basic and acidic residues" evidence="11">
    <location>
        <begin position="1171"/>
        <end position="1186"/>
    </location>
</feature>
<dbReference type="Gene3D" id="2.60.40.150">
    <property type="entry name" value="C2 domain"/>
    <property type="match status" value="2"/>
</dbReference>
<evidence type="ECO:0000256" key="9">
    <source>
        <dbReference type="ARBA" id="ARBA00023121"/>
    </source>
</evidence>
<feature type="region of interest" description="Disordered" evidence="11">
    <location>
        <begin position="1228"/>
        <end position="1247"/>
    </location>
</feature>
<feature type="domain" description="C2" evidence="13">
    <location>
        <begin position="558"/>
        <end position="686"/>
    </location>
</feature>
<keyword evidence="9" id="KW-0446">Lipid-binding</keyword>
<evidence type="ECO:0000256" key="5">
    <source>
        <dbReference type="ARBA" id="ARBA00022737"/>
    </source>
</evidence>
<dbReference type="InterPro" id="IPR057349">
    <property type="entry name" value="C2_Mug190_3rd"/>
</dbReference>
<evidence type="ECO:0000256" key="8">
    <source>
        <dbReference type="ARBA" id="ARBA00023055"/>
    </source>
</evidence>
<dbReference type="GO" id="GO:0005789">
    <property type="term" value="C:endoplasmic reticulum membrane"/>
    <property type="evidence" value="ECO:0007669"/>
    <property type="project" value="UniProtKB-SubCell"/>
</dbReference>
<dbReference type="HOGENOM" id="CLU_002125_3_0_1"/>
<feature type="region of interest" description="Disordered" evidence="11">
    <location>
        <begin position="1"/>
        <end position="146"/>
    </location>
</feature>
<keyword evidence="5" id="KW-0677">Repeat</keyword>
<evidence type="ECO:0000313" key="15">
    <source>
        <dbReference type="EMBL" id="EOA80760.1"/>
    </source>
</evidence>
<comment type="subcellular location">
    <subcellularLocation>
        <location evidence="1">Endoplasmic reticulum membrane</location>
    </subcellularLocation>
</comment>
<dbReference type="SMART" id="SM00239">
    <property type="entry name" value="C2"/>
    <property type="match status" value="2"/>
</dbReference>
<feature type="compositionally biased region" description="Basic and acidic residues" evidence="11">
    <location>
        <begin position="404"/>
        <end position="415"/>
    </location>
</feature>
<evidence type="ECO:0000256" key="10">
    <source>
        <dbReference type="ARBA" id="ARBA00023136"/>
    </source>
</evidence>
<dbReference type="GeneID" id="19394797"/>
<evidence type="ECO:0000259" key="14">
    <source>
        <dbReference type="PROSITE" id="PS51847"/>
    </source>
</evidence>
<gene>
    <name evidence="15" type="ORF">SETTUDRAFT_100474</name>
</gene>
<feature type="compositionally biased region" description="Basic and acidic residues" evidence="11">
    <location>
        <begin position="29"/>
        <end position="39"/>
    </location>
</feature>
<feature type="compositionally biased region" description="Low complexity" evidence="11">
    <location>
        <begin position="1138"/>
        <end position="1149"/>
    </location>
</feature>
<dbReference type="InterPro" id="IPR037765">
    <property type="entry name" value="C2B_Tricalbin"/>
</dbReference>
<accession>R0I521</accession>
<evidence type="ECO:0000259" key="13">
    <source>
        <dbReference type="PROSITE" id="PS50004"/>
    </source>
</evidence>
<name>R0I521_EXST2</name>
<dbReference type="RefSeq" id="XP_008031386.1">
    <property type="nucleotide sequence ID" value="XM_008033195.1"/>
</dbReference>
<dbReference type="CDD" id="cd04041">
    <property type="entry name" value="C2A_fungal"/>
    <property type="match status" value="1"/>
</dbReference>
<evidence type="ECO:0000256" key="2">
    <source>
        <dbReference type="ARBA" id="ARBA00022448"/>
    </source>
</evidence>
<feature type="domain" description="C2" evidence="13">
    <location>
        <begin position="772"/>
        <end position="908"/>
    </location>
</feature>
<sequence length="1247" mass="140603">MSGVDDVDAQRKNYRRPHNAHNPIPTVQKYREEKQRRQEAYGSADGESNEPSTRDRLGDAVNVFRHGRDVELANDGNGPYPSTNKNLAQDLEIADDHAGKTVPKNDQRDASQDQDGEQEMKDTTEGGLQSLDPRQARKQMKHFKADGTERFVTDPITHLPLRVHDFTDHELKSTAKNPPPPGADLRTATGTEAIEKTGEHLEAEGQESQEAHEGLEVLFPPPSFDRTRDEISTVYMQAVTVGVGAAAVSLMLINALFWPTRHSTGWTRQFLKMIELGTMAVVSGAIILFMRKWSENKIEKVWDVEVWRAEGERGKQLAKTETAESTQWLNSLVASVWPLINPDLFTSISDTLEDVMQASLPSMVRMVAVEDLGQGSEAIRILGIRWLPTGAAARSVGSDGNLKTSDEENKDRTVPDDGEGPDQPPQQDTMEAEDGDFVNLEVGFAYRPSTGKGVKSRAKHAHLLLAFYLPGNIKLPVWVDLVGVIGIVRFRLQLCPDPPFFSICTMSFIGQPKVTMSCVPLIKKGPNLMDVPLLSNFVQSSMDAALAEYVAPKSLTLDLKDMMMGDDFKKDTITQGVIMVHIKHAYDFKEGDMKIGPFGGSADPYVSVGWAKFGKPVWSTRVLKRNMEPHWDEFCFVCVTVNELNVDEKLRIQLWDSDRTTADDDLGRIELDLKQLMKSDETNGKMHDREDGFHALKAGAEMPGKLSWSVGYFSKTRITNDQLAMQDEDPNVKTIKQLKDKVYKEAEGKLREASENHRDEVEQQKVEDFKNRQDELIIASPPPQDYPSGILSIQIHQITGLELEKPSKRKASANEEATDEEEEGDDLPSAYCTIIINHKKVFKTRTKPKNSKPFFNAGCERFIRDVRNTEVHVAVRDSRVHEDDSLLGIVYLPLEKVFSERSQINSIFPLAGGIGYGRIRISMVFRSVQVQLPREWMGWDYGTVDIQPRIKAINVPHDIEPLRVKVRTRLEHAKLHSRGRNGHVRSEDGHTVWTSRKNRPIRLPVRARYCAPLIFEFRQDATLRDRTHAFAILWLKDIPDNEEQTKRLAVWKGDLKRAEDNVLESYGEKVGEIEITLTMWSGLSGYHEKLAKGDKHLTNVMEVLDTSNDQEWTNWEESDSSDKPGLNDSKNNDEDSSDSSSSSSSSSSSDSDDDSEESVGSKMTPNFLQNKRPDSKLSMDKGRGPIRKLKEYKDSGKPLRRRNKGIMQWKGPRTLAWMKHVGERGKRKMGNIFHHHERDGTGIETEV</sequence>
<dbReference type="Pfam" id="PF25669">
    <property type="entry name" value="SMP_MUG190-like"/>
    <property type="match status" value="1"/>
</dbReference>
<evidence type="ECO:0000256" key="12">
    <source>
        <dbReference type="SAM" id="Phobius"/>
    </source>
</evidence>
<dbReference type="InterPro" id="IPR000008">
    <property type="entry name" value="C2_dom"/>
</dbReference>
<dbReference type="GO" id="GO:0061817">
    <property type="term" value="P:endoplasmic reticulum-plasma membrane tethering"/>
    <property type="evidence" value="ECO:0007669"/>
    <property type="project" value="InterPro"/>
</dbReference>
<keyword evidence="2" id="KW-0813">Transport</keyword>
<dbReference type="GO" id="GO:0006869">
    <property type="term" value="P:lipid transport"/>
    <property type="evidence" value="ECO:0007669"/>
    <property type="project" value="UniProtKB-KW"/>
</dbReference>
<keyword evidence="7 12" id="KW-1133">Transmembrane helix</keyword>
<evidence type="ECO:0000256" key="4">
    <source>
        <dbReference type="ARBA" id="ARBA00022692"/>
    </source>
</evidence>
<evidence type="ECO:0000256" key="11">
    <source>
        <dbReference type="SAM" id="MobiDB-lite"/>
    </source>
</evidence>
<dbReference type="InterPro" id="IPR037767">
    <property type="entry name" value="C2A_Mug190-like"/>
</dbReference>
<dbReference type="Pfam" id="PF25331">
    <property type="entry name" value="C2_Mug190_3rd"/>
    <property type="match status" value="1"/>
</dbReference>
<evidence type="ECO:0000256" key="1">
    <source>
        <dbReference type="ARBA" id="ARBA00004586"/>
    </source>
</evidence>
<dbReference type="CDD" id="cd04052">
    <property type="entry name" value="C2B_Tricalbin-like"/>
    <property type="match status" value="1"/>
</dbReference>
<feature type="transmembrane region" description="Helical" evidence="12">
    <location>
        <begin position="234"/>
        <end position="258"/>
    </location>
</feature>
<keyword evidence="3" id="KW-0597">Phosphoprotein</keyword>
<feature type="region of interest" description="Disordered" evidence="11">
    <location>
        <begin position="393"/>
        <end position="430"/>
    </location>
</feature>
<protein>
    <submittedName>
        <fullName evidence="15">Uncharacterized protein</fullName>
    </submittedName>
</protein>
<feature type="compositionally biased region" description="Basic and acidic residues" evidence="11">
    <location>
        <begin position="94"/>
        <end position="111"/>
    </location>
</feature>
<dbReference type="PROSITE" id="PS51847">
    <property type="entry name" value="SMP"/>
    <property type="match status" value="1"/>
</dbReference>
<reference evidence="15 16" key="2">
    <citation type="journal article" date="2013" name="PLoS Genet.">
        <title>Comparative genome structure, secondary metabolite, and effector coding capacity across Cochliobolus pathogens.</title>
        <authorList>
            <person name="Condon B.J."/>
            <person name="Leng Y."/>
            <person name="Wu D."/>
            <person name="Bushley K.E."/>
            <person name="Ohm R.A."/>
            <person name="Otillar R."/>
            <person name="Martin J."/>
            <person name="Schackwitz W."/>
            <person name="Grimwood J."/>
            <person name="MohdZainudin N."/>
            <person name="Xue C."/>
            <person name="Wang R."/>
            <person name="Manning V.A."/>
            <person name="Dhillon B."/>
            <person name="Tu Z.J."/>
            <person name="Steffenson B.J."/>
            <person name="Salamov A."/>
            <person name="Sun H."/>
            <person name="Lowry S."/>
            <person name="LaButti K."/>
            <person name="Han J."/>
            <person name="Copeland A."/>
            <person name="Lindquist E."/>
            <person name="Barry K."/>
            <person name="Schmutz J."/>
            <person name="Baker S.E."/>
            <person name="Ciuffetti L.M."/>
            <person name="Grigoriev I.V."/>
            <person name="Zhong S."/>
            <person name="Turgeon B.G."/>
        </authorList>
    </citation>
    <scope>NUCLEOTIDE SEQUENCE [LARGE SCALE GENOMIC DNA]</scope>
    <source>
        <strain evidence="16">28A</strain>
    </source>
</reference>